<dbReference type="EMBL" id="JAZGQL010000021">
    <property type="protein sequence ID" value="MEE6310066.1"/>
    <property type="molecule type" value="Genomic_DNA"/>
</dbReference>
<protein>
    <recommendedName>
        <fullName evidence="4">HSP18 transcriptional regulator</fullName>
    </recommendedName>
</protein>
<feature type="region of interest" description="Disordered" evidence="1">
    <location>
        <begin position="1"/>
        <end position="26"/>
    </location>
</feature>
<sequence>MSPERADQPEGPAAQPPTGSPSDEVGRRLAAYAAVLGAASGSGTGHPPPLAALRLLEGVRAGLDEAERRLVEAAREQRASWAQIATALGLASRQAAEQRWVRLSGAATRDPARVRAERKRQQSVDSIYGTTITQLRAAVVAVHRQLSTEPDRAGWHPRARLARTTLGLARSAEPGGLYALATQAVADLDLVPSEQLDGALPEALDRLRRAVERAAPASDRRATDDDGENLSRSDASSG</sequence>
<feature type="region of interest" description="Disordered" evidence="1">
    <location>
        <begin position="211"/>
        <end position="238"/>
    </location>
</feature>
<dbReference type="RefSeq" id="WP_331210301.1">
    <property type="nucleotide sequence ID" value="NZ_JAZGQL010000021.1"/>
</dbReference>
<organism evidence="2 3">
    <name type="scientific">Plantactinospora veratri</name>
    <dbReference type="NCBI Taxonomy" id="1436122"/>
    <lineage>
        <taxon>Bacteria</taxon>
        <taxon>Bacillati</taxon>
        <taxon>Actinomycetota</taxon>
        <taxon>Actinomycetes</taxon>
        <taxon>Micromonosporales</taxon>
        <taxon>Micromonosporaceae</taxon>
        <taxon>Plantactinospora</taxon>
    </lineage>
</organism>
<evidence type="ECO:0000256" key="1">
    <source>
        <dbReference type="SAM" id="MobiDB-lite"/>
    </source>
</evidence>
<accession>A0ABU7SJB6</accession>
<evidence type="ECO:0000313" key="2">
    <source>
        <dbReference type="EMBL" id="MEE6310066.1"/>
    </source>
</evidence>
<keyword evidence="3" id="KW-1185">Reference proteome</keyword>
<gene>
    <name evidence="2" type="ORF">V1634_24840</name>
</gene>
<name>A0ABU7SJB6_9ACTN</name>
<reference evidence="2 3" key="1">
    <citation type="submission" date="2024-01" db="EMBL/GenBank/DDBJ databases">
        <title>Genome insights into Plantactinospora veratri sp. nov.</title>
        <authorList>
            <person name="Wang L."/>
        </authorList>
    </citation>
    <scope>NUCLEOTIDE SEQUENCE [LARGE SCALE GENOMIC DNA]</scope>
    <source>
        <strain evidence="2 3">NEAU-FHS4</strain>
    </source>
</reference>
<feature type="compositionally biased region" description="Basic and acidic residues" evidence="1">
    <location>
        <begin position="211"/>
        <end position="224"/>
    </location>
</feature>
<evidence type="ECO:0008006" key="4">
    <source>
        <dbReference type="Google" id="ProtNLM"/>
    </source>
</evidence>
<proteinExistence type="predicted"/>
<evidence type="ECO:0000313" key="3">
    <source>
        <dbReference type="Proteomes" id="UP001339911"/>
    </source>
</evidence>
<comment type="caution">
    <text evidence="2">The sequence shown here is derived from an EMBL/GenBank/DDBJ whole genome shotgun (WGS) entry which is preliminary data.</text>
</comment>
<dbReference type="Proteomes" id="UP001339911">
    <property type="component" value="Unassembled WGS sequence"/>
</dbReference>